<evidence type="ECO:0000256" key="6">
    <source>
        <dbReference type="ARBA" id="ARBA00022989"/>
    </source>
</evidence>
<dbReference type="GO" id="GO:0070509">
    <property type="term" value="P:calcium ion import"/>
    <property type="evidence" value="ECO:0007669"/>
    <property type="project" value="TreeGrafter"/>
</dbReference>
<feature type="transmembrane region" description="Helical" evidence="13">
    <location>
        <begin position="973"/>
        <end position="994"/>
    </location>
</feature>
<dbReference type="FunFam" id="1.20.120.350:FF:000012">
    <property type="entry name" value="Voltage-dependent T-type calcium channel subunit alpha"/>
    <property type="match status" value="1"/>
</dbReference>
<keyword evidence="2" id="KW-0813">Transport</keyword>
<dbReference type="GO" id="GO:0043005">
    <property type="term" value="C:neuron projection"/>
    <property type="evidence" value="ECO:0007669"/>
    <property type="project" value="TreeGrafter"/>
</dbReference>
<evidence type="ECO:0000256" key="2">
    <source>
        <dbReference type="ARBA" id="ARBA00022448"/>
    </source>
</evidence>
<feature type="transmembrane region" description="Helical" evidence="13">
    <location>
        <begin position="1729"/>
        <end position="1747"/>
    </location>
</feature>
<dbReference type="Proteomes" id="UP000036681">
    <property type="component" value="Unplaced"/>
</dbReference>
<dbReference type="PRINTS" id="PR01629">
    <property type="entry name" value="TVDCCALPHA1"/>
</dbReference>
<feature type="transmembrane region" description="Helical" evidence="13">
    <location>
        <begin position="321"/>
        <end position="340"/>
    </location>
</feature>
<sequence length="2196" mass="248610">MTTPNPSILTLVGFGLWLLYHLPEQPWSGISIIVDEQEVQENAGSRKMKVVLNARLLTVLDCSLILCAFMVTIRNVQEQKVSGHDERAAEGESTKITYAIDATAFDIYWQCVMQQRDSSSADITLLGDRQPVARELRSFQSLSRFSGPRAILNRRQSTLNARRLSQSRRKNTEAIVDDSQASSATGACVVPAEYVRAQPPRSKAVSLSLEASPMHPWYGSGEPSEQQRQPQVEWHDEADFIDDECDLPYPGFVEPALHCLKQASPPRLWALRMVMNPWFDRLTMIVILINCITLGMYRPCEDGGECTTYRCYVLSLIDHTIFAYFALEMVIKIIALGFYGPAAYLSDTWNRLDFFIVCAGCAEYLLQEYLGNINLTAIRTIRVLRPLRAVNRIPSMRILVNLLLDTLPMLGNVLLLCFFVFFIFGIVGVQLWAGLLRNRCVINLPKTNMAINVTDVSLTRYYIPEDTSLEYICSQSDSSGLHTCNKLPPYTHNGVKCNLTLFEWEKVSNESCINWNIYYNECTVMHRNPFQGSVSFDNIGFAWVAIFLVISLEGWTDIMYYVQDAHSFWNWIYFVLLIVVGAFFMINLCLVVIATQFAETKRRETERMIQERKRLRSSGSLSGSEQGVTSSKDGAGGDSVYAAIVRFISQQSRRLKRRLLKEIRVLRLRFFSKQNSTAANNSTAALSAVEAGNRPETSDIQKISQERAEENMSAEGKRRGSRSMKRKRRRSSLISKKTQSNGSVQKVYGGTSADSFARPPLIPHGSSLSKDSSSGEESDVEDSDKWSASETRAEDLDVRQNHRGSTLNEDRIQVCTAGIQGASPIPTAPKNSRIGWLRGRIQAFVVCNHFKRGILFAILINTLSMGVEYHQQPEILTVILEYSNYFFTGLFALEMLLKIIADGLFGYLSDGFNLFDGGIVALSVLELFQEGKGGLSVLRTFRLLRILKLVRFMPALRYQLVVMLRTMDNVTVFFGLLVLFIFIFSILGMNLFGCKFCKIEDNPFGGHVKKCERKNFDSLLWALITVFQILTQEDWNMVLFNGMAQTTPWAALYFVALMTFGNYVLFNLLVAILVEGFQESKEEEKRQLEEEARKKANEEEEERKRELELLLAKTSSPSFILSRKACNTDTKQCTCGNGHMAQLGAYDARIPLLPFAPDDIASLHEISVGSQVVHGASAGAAEENKICGDHLYDQRTTAQRSKLGTSDERCSQYSAVRSIRFNAHDEGSDSETDDENKALRNKHRLNRHTSLVLPRLSTSYDIYGRGARQRMNSWCGLHGIFSPCCPVHGRQALIEAYARDKFIQASQELQKAIAEEERREEQRQNSMWRRLYRKTCMHKRADHSLYIFSPKNGVRIRCLQLTQKKWFDYTILFFIGINCITLAMERPSIPPKSVERQFLTISGYVFTVIFTIEMTLKVIANGCLIGPGAYFKDGWNILDGTLVIISLVNVGFELLVHGDSPKIFGVIRVLRLLRALRPLRVINRAPGVKLVVMTLISSLKPIGNIVLICCTFFIIFGILGVQLFKGMMYHCIGHDISNVTTKAECLEDPRNKWVNHRYNFDNLGQALMSLFVLSSKDGWVSIMYQGIDATGVDMQPVENYNEWRMIYFISFLLLVGFFVLNMFVGVVVENFHKCKEALEAEMRERARQKRLERKLKRQQFEDQFGHKRKKKEKSHPYWYNYGETRMFLNGIATSKYFDLAIAAVIGINVISMAMEFYMMPAGLKYVLKALNYFFTAVFTLEAAMKLIALGIKRFFKERWNQLDMFIVVLSIAGIIFEEFEALELPINPTIIRVMRVLRIARVLKLLKMAKGIRSLLDTVGEALPQVGNLGSLFFLLFFIFAALGVELFGKLECSEDHPCDGLGEHAHFKNFGMAFLTLFRIATGDNWNGIMKDALRDDCDPSEHCESNCCVDPILAPCFFIIFVLISQFVLVNVVVAVLMKHLEESNKREESADDIAAGNAAVGTDTDVNKTDTDIEDNLDSSSRKDPNEYDLAAELKEVEEKLAAEAQHLRLSLVGGDDQNIESAFRMHPLFWEANATDMNESNGRRTVAGRTDLDSPSGNLSRWQGVADNKVNQQVRTVSRLRRSVRSPYALDPYRPERSQSESCGTFERRTFITDDLRVHRIDDRYHSLLGIPTLECDESADEDVARIPEGGTVQRPKMHSRSFGGVDRNRQPKRACSEIASAISSSENDGLQ</sequence>
<feature type="compositionally biased region" description="Basic and acidic residues" evidence="12">
    <location>
        <begin position="783"/>
        <end position="800"/>
    </location>
</feature>
<keyword evidence="9" id="KW-0325">Glycoprotein</keyword>
<feature type="transmembrane region" description="Helical" evidence="13">
    <location>
        <begin position="1696"/>
        <end position="1717"/>
    </location>
</feature>
<organism evidence="15 16">
    <name type="scientific">Ascaris lumbricoides</name>
    <name type="common">Giant roundworm</name>
    <dbReference type="NCBI Taxonomy" id="6252"/>
    <lineage>
        <taxon>Eukaryota</taxon>
        <taxon>Metazoa</taxon>
        <taxon>Ecdysozoa</taxon>
        <taxon>Nematoda</taxon>
        <taxon>Chromadorea</taxon>
        <taxon>Rhabditida</taxon>
        <taxon>Spirurina</taxon>
        <taxon>Ascaridomorpha</taxon>
        <taxon>Ascaridoidea</taxon>
        <taxon>Ascarididae</taxon>
        <taxon>Ascaris</taxon>
    </lineage>
</organism>
<dbReference type="GO" id="GO:0005891">
    <property type="term" value="C:voltage-gated calcium channel complex"/>
    <property type="evidence" value="ECO:0007669"/>
    <property type="project" value="InterPro"/>
</dbReference>
<keyword evidence="15" id="KW-1185">Reference proteome</keyword>
<feature type="transmembrane region" description="Helical" evidence="13">
    <location>
        <begin position="278"/>
        <end position="297"/>
    </location>
</feature>
<evidence type="ECO:0000256" key="7">
    <source>
        <dbReference type="ARBA" id="ARBA00023065"/>
    </source>
</evidence>
<feature type="domain" description="Ion transport" evidence="14">
    <location>
        <begin position="1694"/>
        <end position="1950"/>
    </location>
</feature>
<dbReference type="InterPro" id="IPR027359">
    <property type="entry name" value="Volt_channel_dom_sf"/>
</dbReference>
<keyword evidence="5" id="KW-0851">Voltage-gated channel</keyword>
<dbReference type="GO" id="GO:0008332">
    <property type="term" value="F:low voltage-gated calcium channel activity"/>
    <property type="evidence" value="ECO:0007669"/>
    <property type="project" value="TreeGrafter"/>
</dbReference>
<evidence type="ECO:0000256" key="3">
    <source>
        <dbReference type="ARBA" id="ARBA00022692"/>
    </source>
</evidence>
<feature type="transmembrane region" description="Helical" evidence="13">
    <location>
        <begin position="1404"/>
        <end position="1425"/>
    </location>
</feature>
<accession>A0A0M3HQ69</accession>
<dbReference type="GO" id="GO:0005248">
    <property type="term" value="F:voltage-gated sodium channel activity"/>
    <property type="evidence" value="ECO:0007669"/>
    <property type="project" value="TreeGrafter"/>
</dbReference>
<keyword evidence="11" id="KW-0175">Coiled coil</keyword>
<dbReference type="GO" id="GO:0001518">
    <property type="term" value="C:voltage-gated sodium channel complex"/>
    <property type="evidence" value="ECO:0007669"/>
    <property type="project" value="TreeGrafter"/>
</dbReference>
<proteinExistence type="predicted"/>
<feature type="coiled-coil region" evidence="11">
    <location>
        <begin position="1299"/>
        <end position="1326"/>
    </location>
</feature>
<feature type="region of interest" description="Disordered" evidence="12">
    <location>
        <begin position="704"/>
        <end position="803"/>
    </location>
</feature>
<feature type="transmembrane region" description="Helical" evidence="13">
    <location>
        <begin position="1914"/>
        <end position="1939"/>
    </location>
</feature>
<dbReference type="InterPro" id="IPR005821">
    <property type="entry name" value="Ion_trans_dom"/>
</dbReference>
<feature type="transmembrane region" description="Helical" evidence="13">
    <location>
        <begin position="885"/>
        <end position="905"/>
    </location>
</feature>
<dbReference type="PANTHER" id="PTHR10037:SF230">
    <property type="entry name" value="CA[2+]-CHANNEL PROTEIN ALPHA[[1]] SUBUNIT T, ISOFORM F"/>
    <property type="match status" value="1"/>
</dbReference>
<feature type="domain" description="Ion transport" evidence="14">
    <location>
        <begin position="276"/>
        <end position="604"/>
    </location>
</feature>
<feature type="transmembrane region" description="Helical" evidence="13">
    <location>
        <begin position="1826"/>
        <end position="1845"/>
    </location>
</feature>
<feature type="coiled-coil region" evidence="11">
    <location>
        <begin position="1074"/>
        <end position="1113"/>
    </location>
</feature>
<dbReference type="FunFam" id="1.10.287.70:FF:000125">
    <property type="entry name" value="Voltage-dependent T-type calcium channel subunit alpha"/>
    <property type="match status" value="1"/>
</dbReference>
<keyword evidence="7" id="KW-0406">Ion transport</keyword>
<feature type="compositionally biased region" description="Basic and acidic residues" evidence="12">
    <location>
        <begin position="704"/>
        <end position="718"/>
    </location>
</feature>
<feature type="transmembrane region" description="Helical" evidence="13">
    <location>
        <begin position="534"/>
        <end position="552"/>
    </location>
</feature>
<dbReference type="Pfam" id="PF00520">
    <property type="entry name" value="Ion_trans"/>
    <property type="match status" value="4"/>
</dbReference>
<evidence type="ECO:0000256" key="13">
    <source>
        <dbReference type="SAM" id="Phobius"/>
    </source>
</evidence>
<dbReference type="FunFam" id="1.10.287.70:FF:000206">
    <property type="entry name" value="Voltage-dependent T-type calcium channel subunit alpha"/>
    <property type="match status" value="1"/>
</dbReference>
<feature type="region of interest" description="Disordered" evidence="12">
    <location>
        <begin position="1221"/>
        <end position="1241"/>
    </location>
</feature>
<evidence type="ECO:0000313" key="16">
    <source>
        <dbReference type="WBParaSite" id="ALUE_0000418301-mRNA-1"/>
    </source>
</evidence>
<keyword evidence="10" id="KW-0407">Ion channel</keyword>
<evidence type="ECO:0000256" key="12">
    <source>
        <dbReference type="SAM" id="MobiDB-lite"/>
    </source>
</evidence>
<dbReference type="InterPro" id="IPR043203">
    <property type="entry name" value="VGCC_Ca_Na"/>
</dbReference>
<dbReference type="FunFam" id="1.10.287.70:FF:000120">
    <property type="entry name" value="Voltage-dependent T-type calcium channel subunit alpha"/>
    <property type="match status" value="1"/>
</dbReference>
<evidence type="ECO:0000256" key="11">
    <source>
        <dbReference type="SAM" id="Coils"/>
    </source>
</evidence>
<keyword evidence="6 13" id="KW-1133">Transmembrane helix</keyword>
<dbReference type="InterPro" id="IPR005445">
    <property type="entry name" value="VDCC_T_a1"/>
</dbReference>
<feature type="domain" description="Ion transport" evidence="14">
    <location>
        <begin position="850"/>
        <end position="1084"/>
    </location>
</feature>
<dbReference type="FunFam" id="1.20.120.350:FF:000009">
    <property type="entry name" value="Voltage-dependent T-type calcium channel subunit alpha"/>
    <property type="match status" value="1"/>
</dbReference>
<dbReference type="WBParaSite" id="ALUE_0000418301-mRNA-1">
    <property type="protein sequence ID" value="ALUE_0000418301-mRNA-1"/>
    <property type="gene ID" value="ALUE_0000418301"/>
</dbReference>
<feature type="transmembrane region" description="Helical" evidence="13">
    <location>
        <begin position="572"/>
        <end position="598"/>
    </location>
</feature>
<evidence type="ECO:0000313" key="15">
    <source>
        <dbReference type="Proteomes" id="UP000036681"/>
    </source>
</evidence>
<comment type="subcellular location">
    <subcellularLocation>
        <location evidence="1">Membrane</location>
        <topology evidence="1">Multi-pass membrane protein</topology>
    </subcellularLocation>
</comment>
<keyword evidence="4" id="KW-0677">Repeat</keyword>
<evidence type="ECO:0000256" key="9">
    <source>
        <dbReference type="ARBA" id="ARBA00023180"/>
    </source>
</evidence>
<feature type="transmembrane region" description="Helical" evidence="13">
    <location>
        <begin position="1502"/>
        <end position="1524"/>
    </location>
</feature>
<evidence type="ECO:0000259" key="14">
    <source>
        <dbReference type="Pfam" id="PF00520"/>
    </source>
</evidence>
<feature type="region of interest" description="Disordered" evidence="12">
    <location>
        <begin position="1949"/>
        <end position="1989"/>
    </location>
</feature>
<dbReference type="SUPFAM" id="SSF81324">
    <property type="entry name" value="Voltage-gated potassium channels"/>
    <property type="match status" value="4"/>
</dbReference>
<dbReference type="Gene3D" id="1.20.120.350">
    <property type="entry name" value="Voltage-gated potassium channels. Chain C"/>
    <property type="match status" value="4"/>
</dbReference>
<evidence type="ECO:0000256" key="8">
    <source>
        <dbReference type="ARBA" id="ARBA00023136"/>
    </source>
</evidence>
<name>A0A0M3HQ69_ASCLU</name>
<evidence type="ECO:0000256" key="4">
    <source>
        <dbReference type="ARBA" id="ARBA00022737"/>
    </source>
</evidence>
<feature type="transmembrane region" description="Helical" evidence="13">
    <location>
        <begin position="1366"/>
        <end position="1384"/>
    </location>
</feature>
<dbReference type="Gene3D" id="1.10.287.70">
    <property type="match status" value="4"/>
</dbReference>
<keyword evidence="8 13" id="KW-0472">Membrane</keyword>
<evidence type="ECO:0000256" key="1">
    <source>
        <dbReference type="ARBA" id="ARBA00004141"/>
    </source>
</evidence>
<protein>
    <submittedName>
        <fullName evidence="16">Voltage-dependent T-type calcium channel subunit alpha</fullName>
    </submittedName>
</protein>
<reference evidence="16" key="1">
    <citation type="submission" date="2016-03" db="UniProtKB">
        <authorList>
            <consortium name="WormBaseParasite"/>
        </authorList>
    </citation>
    <scope>IDENTIFICATION</scope>
</reference>
<feature type="domain" description="Ion transport" evidence="14">
    <location>
        <begin position="1365"/>
        <end position="1637"/>
    </location>
</feature>
<feature type="compositionally biased region" description="Basic residues" evidence="12">
    <location>
        <begin position="719"/>
        <end position="731"/>
    </location>
</feature>
<feature type="transmembrane region" description="Helical" evidence="13">
    <location>
        <begin position="1051"/>
        <end position="1077"/>
    </location>
</feature>
<feature type="region of interest" description="Disordered" evidence="12">
    <location>
        <begin position="609"/>
        <end position="634"/>
    </location>
</feature>
<dbReference type="FunFam" id="1.20.120.350:FF:000007">
    <property type="entry name" value="Voltage-dependent T-type calcium channel subunit alpha"/>
    <property type="match status" value="1"/>
</dbReference>
<feature type="transmembrane region" description="Helical" evidence="13">
    <location>
        <begin position="1605"/>
        <end position="1628"/>
    </location>
</feature>
<dbReference type="FunFam" id="1.20.120.350:FF:000008">
    <property type="entry name" value="Voltage-dependent T-type calcium channel subunit alpha"/>
    <property type="match status" value="1"/>
</dbReference>
<feature type="compositionally biased region" description="Low complexity" evidence="12">
    <location>
        <begin position="2181"/>
        <end position="2196"/>
    </location>
</feature>
<evidence type="ECO:0000256" key="5">
    <source>
        <dbReference type="ARBA" id="ARBA00022882"/>
    </source>
</evidence>
<feature type="transmembrane region" description="Helical" evidence="13">
    <location>
        <begin position="413"/>
        <end position="436"/>
    </location>
</feature>
<dbReference type="GO" id="GO:0086010">
    <property type="term" value="P:membrane depolarization during action potential"/>
    <property type="evidence" value="ECO:0007669"/>
    <property type="project" value="TreeGrafter"/>
</dbReference>
<feature type="transmembrane region" description="Helical" evidence="13">
    <location>
        <begin position="1437"/>
        <end position="1456"/>
    </location>
</feature>
<feature type="region of interest" description="Disordered" evidence="12">
    <location>
        <begin position="2154"/>
        <end position="2196"/>
    </location>
</feature>
<dbReference type="PANTHER" id="PTHR10037">
    <property type="entry name" value="VOLTAGE-GATED CATION CHANNEL CALCIUM AND SODIUM"/>
    <property type="match status" value="1"/>
</dbReference>
<evidence type="ECO:0000256" key="10">
    <source>
        <dbReference type="ARBA" id="ARBA00023303"/>
    </source>
</evidence>
<keyword evidence="3 13" id="KW-0812">Transmembrane</keyword>